<keyword evidence="1" id="KW-1133">Transmembrane helix</keyword>
<dbReference type="AlphaFoldDB" id="A0A1G6K8Z4"/>
<keyword evidence="1" id="KW-0812">Transmembrane</keyword>
<name>A0A1G6K8Z4_9GAMM</name>
<protein>
    <submittedName>
        <fullName evidence="2">Uncharacterized protein</fullName>
    </submittedName>
</protein>
<sequence length="69" mass="7705">MLKHLHQHKWLILTITTAALMLIAICTVFAYNNVLSDSLSITASIIFGLSLCLFLSLFVIEKVQDICNP</sequence>
<evidence type="ECO:0000313" key="3">
    <source>
        <dbReference type="Proteomes" id="UP000242501"/>
    </source>
</evidence>
<evidence type="ECO:0000313" key="2">
    <source>
        <dbReference type="EMBL" id="SDC27301.1"/>
    </source>
</evidence>
<proteinExistence type="predicted"/>
<evidence type="ECO:0000256" key="1">
    <source>
        <dbReference type="SAM" id="Phobius"/>
    </source>
</evidence>
<keyword evidence="1" id="KW-0472">Membrane</keyword>
<accession>A0A1G6K8Z4</accession>
<feature type="transmembrane region" description="Helical" evidence="1">
    <location>
        <begin position="38"/>
        <end position="60"/>
    </location>
</feature>
<gene>
    <name evidence="2" type="ORF">SAMN05421733_11520</name>
</gene>
<feature type="transmembrane region" description="Helical" evidence="1">
    <location>
        <begin position="12"/>
        <end position="32"/>
    </location>
</feature>
<dbReference type="EMBL" id="FMYL01000015">
    <property type="protein sequence ID" value="SDC27301.1"/>
    <property type="molecule type" value="Genomic_DNA"/>
</dbReference>
<reference evidence="3" key="1">
    <citation type="submission" date="2016-09" db="EMBL/GenBank/DDBJ databases">
        <authorList>
            <person name="Varghese N."/>
            <person name="Submissions S."/>
        </authorList>
    </citation>
    <scope>NUCLEOTIDE SEQUENCE [LARGE SCALE GENOMIC DNA]</scope>
    <source>
        <strain evidence="3">ANC 4422</strain>
    </source>
</reference>
<keyword evidence="3" id="KW-1185">Reference proteome</keyword>
<dbReference type="Proteomes" id="UP000242501">
    <property type="component" value="Unassembled WGS sequence"/>
</dbReference>
<organism evidence="2 3">
    <name type="scientific">Acinetobacter boissieri</name>
    <dbReference type="NCBI Taxonomy" id="1219383"/>
    <lineage>
        <taxon>Bacteria</taxon>
        <taxon>Pseudomonadati</taxon>
        <taxon>Pseudomonadota</taxon>
        <taxon>Gammaproteobacteria</taxon>
        <taxon>Moraxellales</taxon>
        <taxon>Moraxellaceae</taxon>
        <taxon>Acinetobacter</taxon>
    </lineage>
</organism>